<comment type="caution">
    <text evidence="2">The sequence shown here is derived from an EMBL/GenBank/DDBJ whole genome shotgun (WGS) entry which is preliminary data.</text>
</comment>
<dbReference type="PANTHER" id="PTHR13803:SF39">
    <property type="entry name" value="SECRETORY 24AB, ISOFORM A"/>
    <property type="match status" value="1"/>
</dbReference>
<dbReference type="PANTHER" id="PTHR13803">
    <property type="entry name" value="SEC24-RELATED PROTEIN"/>
    <property type="match status" value="1"/>
</dbReference>
<dbReference type="GO" id="GO:0000149">
    <property type="term" value="F:SNARE binding"/>
    <property type="evidence" value="ECO:0007669"/>
    <property type="project" value="TreeGrafter"/>
</dbReference>
<protein>
    <submittedName>
        <fullName evidence="2">Sec23/Sec24, trunk domain-containing protein</fullName>
    </submittedName>
</protein>
<dbReference type="Pfam" id="PF04811">
    <property type="entry name" value="Sec23_trunk"/>
    <property type="match status" value="1"/>
</dbReference>
<gene>
    <name evidence="2" type="ORF">BC938DRAFT_471859</name>
</gene>
<reference evidence="2 3" key="1">
    <citation type="journal article" date="2018" name="New Phytol.">
        <title>Phylogenomics of Endogonaceae and evolution of mycorrhizas within Mucoromycota.</title>
        <authorList>
            <person name="Chang Y."/>
            <person name="Desiro A."/>
            <person name="Na H."/>
            <person name="Sandor L."/>
            <person name="Lipzen A."/>
            <person name="Clum A."/>
            <person name="Barry K."/>
            <person name="Grigoriev I.V."/>
            <person name="Martin F.M."/>
            <person name="Stajich J.E."/>
            <person name="Smith M.E."/>
            <person name="Bonito G."/>
            <person name="Spatafora J.W."/>
        </authorList>
    </citation>
    <scope>NUCLEOTIDE SEQUENCE [LARGE SCALE GENOMIC DNA]</scope>
    <source>
        <strain evidence="2 3">AD002</strain>
    </source>
</reference>
<dbReference type="GO" id="GO:0008270">
    <property type="term" value="F:zinc ion binding"/>
    <property type="evidence" value="ECO:0007669"/>
    <property type="project" value="TreeGrafter"/>
</dbReference>
<dbReference type="GO" id="GO:0070971">
    <property type="term" value="C:endoplasmic reticulum exit site"/>
    <property type="evidence" value="ECO:0007669"/>
    <property type="project" value="TreeGrafter"/>
</dbReference>
<dbReference type="GO" id="GO:0030127">
    <property type="term" value="C:COPII vesicle coat"/>
    <property type="evidence" value="ECO:0007669"/>
    <property type="project" value="InterPro"/>
</dbReference>
<dbReference type="SUPFAM" id="SSF53300">
    <property type="entry name" value="vWA-like"/>
    <property type="match status" value="1"/>
</dbReference>
<dbReference type="InterPro" id="IPR050550">
    <property type="entry name" value="SEC23_SEC24_subfamily"/>
</dbReference>
<keyword evidence="3" id="KW-1185">Reference proteome</keyword>
<dbReference type="EMBL" id="RBNJ01012457">
    <property type="protein sequence ID" value="RUS25635.1"/>
    <property type="molecule type" value="Genomic_DNA"/>
</dbReference>
<dbReference type="Proteomes" id="UP000274822">
    <property type="component" value="Unassembled WGS sequence"/>
</dbReference>
<feature type="domain" description="Sec23/Sec24 trunk" evidence="1">
    <location>
        <begin position="2"/>
        <end position="110"/>
    </location>
</feature>
<dbReference type="AlphaFoldDB" id="A0A433Q783"/>
<proteinExistence type="predicted"/>
<dbReference type="InterPro" id="IPR006896">
    <property type="entry name" value="Sec23/24_trunk_dom"/>
</dbReference>
<dbReference type="Gene3D" id="3.40.50.410">
    <property type="entry name" value="von Willebrand factor, type A domain"/>
    <property type="match status" value="1"/>
</dbReference>
<sequence length="114" mass="12424">MVATAARTILDSLDRLPNEENRTKVGLITVDGSLHFYNLNASLSDPQMLVVSDTDDVFLPQPDDLLVNLTESRAVFESLLTRLGDMFKDNTNVSNALGPALQAAFKMVVSVAWG</sequence>
<evidence type="ECO:0000259" key="1">
    <source>
        <dbReference type="Pfam" id="PF04811"/>
    </source>
</evidence>
<organism evidence="2 3">
    <name type="scientific">Jimgerdemannia flammicorona</name>
    <dbReference type="NCBI Taxonomy" id="994334"/>
    <lineage>
        <taxon>Eukaryota</taxon>
        <taxon>Fungi</taxon>
        <taxon>Fungi incertae sedis</taxon>
        <taxon>Mucoromycota</taxon>
        <taxon>Mucoromycotina</taxon>
        <taxon>Endogonomycetes</taxon>
        <taxon>Endogonales</taxon>
        <taxon>Endogonaceae</taxon>
        <taxon>Jimgerdemannia</taxon>
    </lineage>
</organism>
<dbReference type="InterPro" id="IPR036465">
    <property type="entry name" value="vWFA_dom_sf"/>
</dbReference>
<evidence type="ECO:0000313" key="2">
    <source>
        <dbReference type="EMBL" id="RUS25635.1"/>
    </source>
</evidence>
<dbReference type="GO" id="GO:0006886">
    <property type="term" value="P:intracellular protein transport"/>
    <property type="evidence" value="ECO:0007669"/>
    <property type="project" value="InterPro"/>
</dbReference>
<name>A0A433Q783_9FUNG</name>
<dbReference type="GO" id="GO:0090110">
    <property type="term" value="P:COPII-coated vesicle cargo loading"/>
    <property type="evidence" value="ECO:0007669"/>
    <property type="project" value="TreeGrafter"/>
</dbReference>
<accession>A0A433Q783</accession>
<evidence type="ECO:0000313" key="3">
    <source>
        <dbReference type="Proteomes" id="UP000274822"/>
    </source>
</evidence>